<reference evidence="2 3" key="1">
    <citation type="submission" date="2014-11" db="EMBL/GenBank/DDBJ databases">
        <authorList>
            <person name="Wibberg Daniel"/>
        </authorList>
    </citation>
    <scope>NUCLEOTIDE SEQUENCE [LARGE SCALE GENOMIC DNA]</scope>
    <source>
        <strain evidence="2">Rhizoctonia solani AG1-IB 7/3/14</strain>
    </source>
</reference>
<dbReference type="SUPFAM" id="SSF53474">
    <property type="entry name" value="alpha/beta-Hydrolases"/>
    <property type="match status" value="1"/>
</dbReference>
<dbReference type="OrthoDB" id="190201at2759"/>
<dbReference type="InterPro" id="IPR029058">
    <property type="entry name" value="AB_hydrolase_fold"/>
</dbReference>
<feature type="domain" description="AB hydrolase-1" evidence="1">
    <location>
        <begin position="133"/>
        <end position="232"/>
    </location>
</feature>
<keyword evidence="3" id="KW-1185">Reference proteome</keyword>
<proteinExistence type="predicted"/>
<protein>
    <recommendedName>
        <fullName evidence="1">AB hydrolase-1 domain-containing protein</fullName>
    </recommendedName>
</protein>
<dbReference type="InterPro" id="IPR050266">
    <property type="entry name" value="AB_hydrolase_sf"/>
</dbReference>
<dbReference type="InterPro" id="IPR000073">
    <property type="entry name" value="AB_hydrolase_1"/>
</dbReference>
<name>A0A0B7FL16_THACB</name>
<dbReference type="Proteomes" id="UP000059188">
    <property type="component" value="Unassembled WGS sequence"/>
</dbReference>
<dbReference type="Gene3D" id="3.40.50.1820">
    <property type="entry name" value="alpha/beta hydrolase"/>
    <property type="match status" value="1"/>
</dbReference>
<sequence>MDYDNARRFIAFQPGKHEQLRSHRIYFNSRGERLDMGALGLRIHKRRIVATCSFFQLTLKFYYNGFLQAHYSARCRHLLPRYLRPPCHPATPLWETLPATPDLPGKPAGTKTTVNGIQIWHAEFGTKSSSKLPVLMLHGGFGSSNYWGSVVEKLMKNHYVIVMDARGQGRSTMDSTPYSFDLYARDAAGILKSLGISQAAWVGWSEGADTVLAALLNSELAPYVARGFTTGAWHNVEANNATYTETAIYNEFITRASAEYRAFQPNGNLTALANALTVLEATQPTWTQSDLSKITLGSKLTLSWGEHEEAIKLSELTLMPSWIKNSKSVIMTGVSHFAPLQDPTQFAAAVEKFLA</sequence>
<dbReference type="GO" id="GO:0016020">
    <property type="term" value="C:membrane"/>
    <property type="evidence" value="ECO:0007669"/>
    <property type="project" value="TreeGrafter"/>
</dbReference>
<evidence type="ECO:0000313" key="2">
    <source>
        <dbReference type="EMBL" id="CEL56933.1"/>
    </source>
</evidence>
<evidence type="ECO:0000313" key="3">
    <source>
        <dbReference type="Proteomes" id="UP000059188"/>
    </source>
</evidence>
<gene>
    <name evidence="2" type="ORF">RSOLAG1IB_08211</name>
</gene>
<dbReference type="Pfam" id="PF00561">
    <property type="entry name" value="Abhydrolase_1"/>
    <property type="match status" value="1"/>
</dbReference>
<dbReference type="PANTHER" id="PTHR43798">
    <property type="entry name" value="MONOACYLGLYCEROL LIPASE"/>
    <property type="match status" value="1"/>
</dbReference>
<accession>A0A0B7FL16</accession>
<dbReference type="STRING" id="1108050.A0A0B7FL16"/>
<dbReference type="AlphaFoldDB" id="A0A0B7FL16"/>
<dbReference type="EMBL" id="LN679125">
    <property type="protein sequence ID" value="CEL56933.1"/>
    <property type="molecule type" value="Genomic_DNA"/>
</dbReference>
<organism evidence="2 3">
    <name type="scientific">Thanatephorus cucumeris (strain AG1-IB / isolate 7/3/14)</name>
    <name type="common">Lettuce bottom rot fungus</name>
    <name type="synonym">Rhizoctonia solani</name>
    <dbReference type="NCBI Taxonomy" id="1108050"/>
    <lineage>
        <taxon>Eukaryota</taxon>
        <taxon>Fungi</taxon>
        <taxon>Dikarya</taxon>
        <taxon>Basidiomycota</taxon>
        <taxon>Agaricomycotina</taxon>
        <taxon>Agaricomycetes</taxon>
        <taxon>Cantharellales</taxon>
        <taxon>Ceratobasidiaceae</taxon>
        <taxon>Rhizoctonia</taxon>
        <taxon>Rhizoctonia solani AG-1</taxon>
    </lineage>
</organism>
<dbReference type="PANTHER" id="PTHR43798:SF33">
    <property type="entry name" value="HYDROLASE, PUTATIVE (AFU_ORTHOLOGUE AFUA_2G14860)-RELATED"/>
    <property type="match status" value="1"/>
</dbReference>
<evidence type="ECO:0000259" key="1">
    <source>
        <dbReference type="Pfam" id="PF00561"/>
    </source>
</evidence>